<dbReference type="Pfam" id="PF01225">
    <property type="entry name" value="Mur_ligase"/>
    <property type="match status" value="1"/>
</dbReference>
<evidence type="ECO:0000256" key="7">
    <source>
        <dbReference type="ARBA" id="ARBA00022741"/>
    </source>
</evidence>
<evidence type="ECO:0000256" key="11">
    <source>
        <dbReference type="ARBA" id="ARBA00023306"/>
    </source>
</evidence>
<dbReference type="InterPro" id="IPR013221">
    <property type="entry name" value="Mur_ligase_cen"/>
</dbReference>
<dbReference type="HAMAP" id="MF_00046">
    <property type="entry name" value="MurC"/>
    <property type="match status" value="1"/>
</dbReference>
<keyword evidence="11 14" id="KW-0131">Cell cycle</keyword>
<dbReference type="GO" id="GO:0008763">
    <property type="term" value="F:UDP-N-acetylmuramate-L-alanine ligase activity"/>
    <property type="evidence" value="ECO:0007669"/>
    <property type="project" value="UniProtKB-UniRule"/>
</dbReference>
<reference evidence="18 19" key="1">
    <citation type="submission" date="2018-03" db="EMBL/GenBank/DDBJ databases">
        <title>Genomic Encyclopedia of Archaeal and Bacterial Type Strains, Phase II (KMG-II): from individual species to whole genera.</title>
        <authorList>
            <person name="Goeker M."/>
        </authorList>
    </citation>
    <scope>NUCLEOTIDE SEQUENCE [LARGE SCALE GENOMIC DNA]</scope>
    <source>
        <strain evidence="18 19">DSM 45601</strain>
    </source>
</reference>
<keyword evidence="7 14" id="KW-0547">Nucleotide-binding</keyword>
<dbReference type="UniPathway" id="UPA00219"/>
<evidence type="ECO:0000256" key="1">
    <source>
        <dbReference type="ARBA" id="ARBA00004496"/>
    </source>
</evidence>
<evidence type="ECO:0000256" key="14">
    <source>
        <dbReference type="HAMAP-Rule" id="MF_00046"/>
    </source>
</evidence>
<dbReference type="InterPro" id="IPR036615">
    <property type="entry name" value="Mur_ligase_C_dom_sf"/>
</dbReference>
<dbReference type="Gene3D" id="3.40.1190.10">
    <property type="entry name" value="Mur-like, catalytic domain"/>
    <property type="match status" value="1"/>
</dbReference>
<name>A0A2T0Q3V5_9ACTN</name>
<dbReference type="SUPFAM" id="SSF51984">
    <property type="entry name" value="MurCD N-terminal domain"/>
    <property type="match status" value="1"/>
</dbReference>
<accession>A0A2T0Q3V5</accession>
<feature type="domain" description="Mur ligase C-terminal" evidence="16">
    <location>
        <begin position="329"/>
        <end position="467"/>
    </location>
</feature>
<evidence type="ECO:0000256" key="9">
    <source>
        <dbReference type="ARBA" id="ARBA00022960"/>
    </source>
</evidence>
<keyword evidence="9 14" id="KW-0133">Cell shape</keyword>
<evidence type="ECO:0000256" key="6">
    <source>
        <dbReference type="ARBA" id="ARBA00022618"/>
    </source>
</evidence>
<evidence type="ECO:0000313" key="18">
    <source>
        <dbReference type="EMBL" id="PRX98489.1"/>
    </source>
</evidence>
<evidence type="ECO:0000259" key="17">
    <source>
        <dbReference type="Pfam" id="PF08245"/>
    </source>
</evidence>
<dbReference type="GO" id="GO:0008360">
    <property type="term" value="P:regulation of cell shape"/>
    <property type="evidence" value="ECO:0007669"/>
    <property type="project" value="UniProtKB-KW"/>
</dbReference>
<organism evidence="18 19">
    <name type="scientific">Allonocardiopsis opalescens</name>
    <dbReference type="NCBI Taxonomy" id="1144618"/>
    <lineage>
        <taxon>Bacteria</taxon>
        <taxon>Bacillati</taxon>
        <taxon>Actinomycetota</taxon>
        <taxon>Actinomycetes</taxon>
        <taxon>Streptosporangiales</taxon>
        <taxon>Allonocardiopsis</taxon>
    </lineage>
</organism>
<keyword evidence="6 14" id="KW-0132">Cell division</keyword>
<dbReference type="Gene3D" id="3.40.50.720">
    <property type="entry name" value="NAD(P)-binding Rossmann-like Domain"/>
    <property type="match status" value="1"/>
</dbReference>
<dbReference type="RefSeq" id="WP_106245649.1">
    <property type="nucleotide sequence ID" value="NZ_PVZC01000004.1"/>
</dbReference>
<protein>
    <recommendedName>
        <fullName evidence="3 14">UDP-N-acetylmuramate--L-alanine ligase</fullName>
        <ecNumber evidence="3 14">6.3.2.8</ecNumber>
    </recommendedName>
    <alternativeName>
        <fullName evidence="14">UDP-N-acetylmuramoyl-L-alanine synthetase</fullName>
    </alternativeName>
</protein>
<comment type="caution">
    <text evidence="18">The sequence shown here is derived from an EMBL/GenBank/DDBJ whole genome shotgun (WGS) entry which is preliminary data.</text>
</comment>
<dbReference type="InterPro" id="IPR050061">
    <property type="entry name" value="MurCDEF_pg_biosynth"/>
</dbReference>
<keyword evidence="4 14" id="KW-0963">Cytoplasm</keyword>
<dbReference type="SUPFAM" id="SSF53244">
    <property type="entry name" value="MurD-like peptide ligases, peptide-binding domain"/>
    <property type="match status" value="1"/>
</dbReference>
<evidence type="ECO:0000256" key="13">
    <source>
        <dbReference type="ARBA" id="ARBA00047833"/>
    </source>
</evidence>
<evidence type="ECO:0000256" key="8">
    <source>
        <dbReference type="ARBA" id="ARBA00022840"/>
    </source>
</evidence>
<dbReference type="OrthoDB" id="9804126at2"/>
<evidence type="ECO:0000256" key="12">
    <source>
        <dbReference type="ARBA" id="ARBA00023316"/>
    </source>
</evidence>
<dbReference type="GO" id="GO:0005737">
    <property type="term" value="C:cytoplasm"/>
    <property type="evidence" value="ECO:0007669"/>
    <property type="project" value="UniProtKB-SubCell"/>
</dbReference>
<dbReference type="InterPro" id="IPR004101">
    <property type="entry name" value="Mur_ligase_C"/>
</dbReference>
<dbReference type="Pfam" id="PF08245">
    <property type="entry name" value="Mur_ligase_M"/>
    <property type="match status" value="1"/>
</dbReference>
<gene>
    <name evidence="14" type="primary">murC</name>
    <name evidence="18" type="ORF">CLV72_10466</name>
</gene>
<comment type="pathway">
    <text evidence="2 14">Cell wall biogenesis; peptidoglycan biosynthesis.</text>
</comment>
<dbReference type="Pfam" id="PF02875">
    <property type="entry name" value="Mur_ligase_C"/>
    <property type="match status" value="1"/>
</dbReference>
<dbReference type="InterPro" id="IPR036565">
    <property type="entry name" value="Mur-like_cat_sf"/>
</dbReference>
<dbReference type="PANTHER" id="PTHR43445:SF3">
    <property type="entry name" value="UDP-N-ACETYLMURAMATE--L-ALANINE LIGASE"/>
    <property type="match status" value="1"/>
</dbReference>
<evidence type="ECO:0000256" key="5">
    <source>
        <dbReference type="ARBA" id="ARBA00022598"/>
    </source>
</evidence>
<comment type="function">
    <text evidence="14">Cell wall formation.</text>
</comment>
<evidence type="ECO:0000259" key="15">
    <source>
        <dbReference type="Pfam" id="PF01225"/>
    </source>
</evidence>
<evidence type="ECO:0000313" key="19">
    <source>
        <dbReference type="Proteomes" id="UP000237846"/>
    </source>
</evidence>
<dbReference type="EC" id="6.3.2.8" evidence="3 14"/>
<sequence length="482" mass="49281">MSLVEPVEPVPVEELGRVHFIGIGGAGMSGIARVLLQRGVAVSGSDARDSSVLTELRAAGARVHAGHAAEQLGEADTVVVSSAVRPGNPELAAARERGLRVLPRAAALGALLLGRRGIAVAGTHGKTTTTSMLATVLRHCGAEPGYVIGGKLVGGPGAPASGLAAAADAGSGELIVVEADESDGSFLMLRPEIAVVTNVEADHLDNYSGIEQIHEGFDRFTALTGELVVAGVDDPGAQLVAKAAAEHGRQVRGYGENPGADYRIGAIAPAGFGSRFTLAGPAGEHPYTVHAPGRHNVANAAAAIAVALELGFAPGAAAAGLAAYRGTARRFEPKGEARGVRVYDSYAHHPTELAADLRAARAALDSEPPRGEGAAPGRVIALFQPHLYSRTRIFAAEFGQALGLADEVVVMSIYAAREDPEPGVGSELVTSAVPHGRVHLQPERERIPAQIAALARPGDIVLTMGAGDVTELGPRIVDALGS</sequence>
<proteinExistence type="inferred from homology"/>
<keyword evidence="10 14" id="KW-0573">Peptidoglycan synthesis</keyword>
<dbReference type="GO" id="GO:0009252">
    <property type="term" value="P:peptidoglycan biosynthetic process"/>
    <property type="evidence" value="ECO:0007669"/>
    <property type="project" value="UniProtKB-UniRule"/>
</dbReference>
<dbReference type="GO" id="GO:0051301">
    <property type="term" value="P:cell division"/>
    <property type="evidence" value="ECO:0007669"/>
    <property type="project" value="UniProtKB-KW"/>
</dbReference>
<evidence type="ECO:0000256" key="4">
    <source>
        <dbReference type="ARBA" id="ARBA00022490"/>
    </source>
</evidence>
<keyword evidence="8 14" id="KW-0067">ATP-binding</keyword>
<dbReference type="AlphaFoldDB" id="A0A2T0Q3V5"/>
<dbReference type="GO" id="GO:0005524">
    <property type="term" value="F:ATP binding"/>
    <property type="evidence" value="ECO:0007669"/>
    <property type="project" value="UniProtKB-UniRule"/>
</dbReference>
<comment type="similarity">
    <text evidence="14">Belongs to the MurCDEF family.</text>
</comment>
<feature type="domain" description="Mur ligase central" evidence="17">
    <location>
        <begin position="120"/>
        <end position="307"/>
    </location>
</feature>
<dbReference type="InterPro" id="IPR005758">
    <property type="entry name" value="UDP-N-AcMur_Ala_ligase_MurC"/>
</dbReference>
<comment type="subcellular location">
    <subcellularLocation>
        <location evidence="1 14">Cytoplasm</location>
    </subcellularLocation>
</comment>
<keyword evidence="19" id="KW-1185">Reference proteome</keyword>
<keyword evidence="5 14" id="KW-0436">Ligase</keyword>
<evidence type="ECO:0000256" key="10">
    <source>
        <dbReference type="ARBA" id="ARBA00022984"/>
    </source>
</evidence>
<keyword evidence="12 14" id="KW-0961">Cell wall biogenesis/degradation</keyword>
<dbReference type="Gene3D" id="3.90.190.20">
    <property type="entry name" value="Mur ligase, C-terminal domain"/>
    <property type="match status" value="1"/>
</dbReference>
<dbReference type="Proteomes" id="UP000237846">
    <property type="component" value="Unassembled WGS sequence"/>
</dbReference>
<dbReference type="EMBL" id="PVZC01000004">
    <property type="protein sequence ID" value="PRX98489.1"/>
    <property type="molecule type" value="Genomic_DNA"/>
</dbReference>
<feature type="domain" description="Mur ligase N-terminal catalytic" evidence="15">
    <location>
        <begin position="18"/>
        <end position="113"/>
    </location>
</feature>
<evidence type="ECO:0000256" key="2">
    <source>
        <dbReference type="ARBA" id="ARBA00004752"/>
    </source>
</evidence>
<evidence type="ECO:0000259" key="16">
    <source>
        <dbReference type="Pfam" id="PF02875"/>
    </source>
</evidence>
<dbReference type="GO" id="GO:0071555">
    <property type="term" value="P:cell wall organization"/>
    <property type="evidence" value="ECO:0007669"/>
    <property type="project" value="UniProtKB-KW"/>
</dbReference>
<dbReference type="InterPro" id="IPR000713">
    <property type="entry name" value="Mur_ligase_N"/>
</dbReference>
<comment type="catalytic activity">
    <reaction evidence="13 14">
        <text>UDP-N-acetyl-alpha-D-muramate + L-alanine + ATP = UDP-N-acetyl-alpha-D-muramoyl-L-alanine + ADP + phosphate + H(+)</text>
        <dbReference type="Rhea" id="RHEA:23372"/>
        <dbReference type="ChEBI" id="CHEBI:15378"/>
        <dbReference type="ChEBI" id="CHEBI:30616"/>
        <dbReference type="ChEBI" id="CHEBI:43474"/>
        <dbReference type="ChEBI" id="CHEBI:57972"/>
        <dbReference type="ChEBI" id="CHEBI:70757"/>
        <dbReference type="ChEBI" id="CHEBI:83898"/>
        <dbReference type="ChEBI" id="CHEBI:456216"/>
        <dbReference type="EC" id="6.3.2.8"/>
    </reaction>
</comment>
<dbReference type="SUPFAM" id="SSF53623">
    <property type="entry name" value="MurD-like peptide ligases, catalytic domain"/>
    <property type="match status" value="1"/>
</dbReference>
<dbReference type="PANTHER" id="PTHR43445">
    <property type="entry name" value="UDP-N-ACETYLMURAMATE--L-ALANINE LIGASE-RELATED"/>
    <property type="match status" value="1"/>
</dbReference>
<dbReference type="NCBIfam" id="TIGR01082">
    <property type="entry name" value="murC"/>
    <property type="match status" value="1"/>
</dbReference>
<evidence type="ECO:0000256" key="3">
    <source>
        <dbReference type="ARBA" id="ARBA00012211"/>
    </source>
</evidence>
<feature type="binding site" evidence="14">
    <location>
        <begin position="122"/>
        <end position="128"/>
    </location>
    <ligand>
        <name>ATP</name>
        <dbReference type="ChEBI" id="CHEBI:30616"/>
    </ligand>
</feature>